<dbReference type="EMBL" id="CP020370">
    <property type="protein sequence ID" value="AUB81697.1"/>
    <property type="molecule type" value="Genomic_DNA"/>
</dbReference>
<dbReference type="GO" id="GO:0032049">
    <property type="term" value="P:cardiolipin biosynthetic process"/>
    <property type="evidence" value="ECO:0007669"/>
    <property type="project" value="UniProtKB-ARBA"/>
</dbReference>
<dbReference type="Pfam" id="PF13091">
    <property type="entry name" value="PLDc_2"/>
    <property type="match status" value="2"/>
</dbReference>
<dbReference type="InterPro" id="IPR001736">
    <property type="entry name" value="PLipase_D/transphosphatidylase"/>
</dbReference>
<dbReference type="Proteomes" id="UP000232638">
    <property type="component" value="Chromosome"/>
</dbReference>
<dbReference type="Gene3D" id="3.30.870.10">
    <property type="entry name" value="Endonuclease Chain A"/>
    <property type="match status" value="2"/>
</dbReference>
<dbReference type="KEGG" id="tsy:THSYN_12475"/>
<dbReference type="OrthoDB" id="9762009at2"/>
<proteinExistence type="predicted"/>
<dbReference type="GO" id="GO:0030572">
    <property type="term" value="F:phosphatidyltransferase activity"/>
    <property type="evidence" value="ECO:0007669"/>
    <property type="project" value="UniProtKB-ARBA"/>
</dbReference>
<name>A0A2K8U824_9GAMM</name>
<reference evidence="2 3" key="1">
    <citation type="submission" date="2017-03" db="EMBL/GenBank/DDBJ databases">
        <title>Complete genome sequence of Candidatus 'Thiodictyon syntrophicum' sp. nov. strain Cad16T, a photolithoautotroph purple sulfur bacterium isolated from an alpine meromictic lake.</title>
        <authorList>
            <person name="Luedin S.M."/>
            <person name="Pothier J.F."/>
            <person name="Danza F."/>
            <person name="Storelli N."/>
            <person name="Wittwer M."/>
            <person name="Tonolla M."/>
        </authorList>
    </citation>
    <scope>NUCLEOTIDE SEQUENCE [LARGE SCALE GENOMIC DNA]</scope>
    <source>
        <strain evidence="2 3">Cad16T</strain>
    </source>
</reference>
<feature type="domain" description="PLD phosphodiesterase" evidence="1">
    <location>
        <begin position="295"/>
        <end position="322"/>
    </location>
</feature>
<gene>
    <name evidence="2" type="ORF">THSYN_12475</name>
</gene>
<dbReference type="SUPFAM" id="SSF56024">
    <property type="entry name" value="Phospholipase D/nuclease"/>
    <property type="match status" value="2"/>
</dbReference>
<dbReference type="InterPro" id="IPR025202">
    <property type="entry name" value="PLD-like_dom"/>
</dbReference>
<evidence type="ECO:0000313" key="2">
    <source>
        <dbReference type="EMBL" id="AUB81697.1"/>
    </source>
</evidence>
<organism evidence="2 3">
    <name type="scientific">Candidatus Thiodictyon syntrophicum</name>
    <dbReference type="NCBI Taxonomy" id="1166950"/>
    <lineage>
        <taxon>Bacteria</taxon>
        <taxon>Pseudomonadati</taxon>
        <taxon>Pseudomonadota</taxon>
        <taxon>Gammaproteobacteria</taxon>
        <taxon>Chromatiales</taxon>
        <taxon>Chromatiaceae</taxon>
        <taxon>Thiodictyon</taxon>
    </lineage>
</organism>
<dbReference type="RefSeq" id="WP_100919455.1">
    <property type="nucleotide sequence ID" value="NZ_CP020370.1"/>
</dbReference>
<accession>A0A2K8U824</accession>
<dbReference type="PROSITE" id="PS50035">
    <property type="entry name" value="PLD"/>
    <property type="match status" value="1"/>
</dbReference>
<protein>
    <recommendedName>
        <fullName evidence="1">PLD phosphodiesterase domain-containing protein</fullName>
    </recommendedName>
</protein>
<evidence type="ECO:0000259" key="1">
    <source>
        <dbReference type="PROSITE" id="PS50035"/>
    </source>
</evidence>
<dbReference type="AlphaFoldDB" id="A0A2K8U824"/>
<keyword evidence="3" id="KW-1185">Reference proteome</keyword>
<sequence>MPAASFFLPLWDRAAEWHRRLAMIRDARQFIYLSTFYIEWDAYGQTLLDALDDAQGRGVQVNLLVDGYGQILGGVLMTAPQRRELARRLAGLRAGGGIVTFYRPRGLVQRSIGGGQHVKIQVADTCEAIFGSSNITRTSFEDWNEYCVALRGPIVRTLLAGFPDIGGPLRPEHLEALEALGGDPAEADHLLDYWVCNPNLLQGRLGPLGWRGENEVTERMIAMCDAARTSLAITAFYFKPVPRLMAAVVRAAGRGVRVEVFHSHRAALPTTALAWIAAAANYGPLLRAGVVIRENRRGEHSKIVLVDEAWVAFGSYNFEDAAHDRLAEAMLASRDPRAVMPARAILDELRGAPENVLVTPESFAALPLGLRLRIAALGPFKWWM</sequence>
<dbReference type="PANTHER" id="PTHR21248:SF22">
    <property type="entry name" value="PHOSPHOLIPASE D"/>
    <property type="match status" value="1"/>
</dbReference>
<evidence type="ECO:0000313" key="3">
    <source>
        <dbReference type="Proteomes" id="UP000232638"/>
    </source>
</evidence>
<dbReference type="PANTHER" id="PTHR21248">
    <property type="entry name" value="CARDIOLIPIN SYNTHASE"/>
    <property type="match status" value="1"/>
</dbReference>